<gene>
    <name evidence="1" type="ORF">ACFQT0_08990</name>
</gene>
<dbReference type="EMBL" id="JBHTEK010000001">
    <property type="protein sequence ID" value="MFC7667506.1"/>
    <property type="molecule type" value="Genomic_DNA"/>
</dbReference>
<reference evidence="2" key="1">
    <citation type="journal article" date="2019" name="Int. J. Syst. Evol. Microbiol.">
        <title>The Global Catalogue of Microorganisms (GCM) 10K type strain sequencing project: providing services to taxonomists for standard genome sequencing and annotation.</title>
        <authorList>
            <consortium name="The Broad Institute Genomics Platform"/>
            <consortium name="The Broad Institute Genome Sequencing Center for Infectious Disease"/>
            <person name="Wu L."/>
            <person name="Ma J."/>
        </authorList>
    </citation>
    <scope>NUCLEOTIDE SEQUENCE [LARGE SCALE GENOMIC DNA]</scope>
    <source>
        <strain evidence="2">JCM 19635</strain>
    </source>
</reference>
<evidence type="ECO:0000313" key="2">
    <source>
        <dbReference type="Proteomes" id="UP001596513"/>
    </source>
</evidence>
<proteinExistence type="predicted"/>
<protein>
    <submittedName>
        <fullName evidence="1">Uncharacterized protein</fullName>
    </submittedName>
</protein>
<comment type="caution">
    <text evidence="1">The sequence shown here is derived from an EMBL/GenBank/DDBJ whole genome shotgun (WGS) entry which is preliminary data.</text>
</comment>
<keyword evidence="2" id="KW-1185">Reference proteome</keyword>
<dbReference type="RefSeq" id="WP_380202085.1">
    <property type="nucleotide sequence ID" value="NZ_JBHTEK010000001.1"/>
</dbReference>
<dbReference type="Proteomes" id="UP001596513">
    <property type="component" value="Unassembled WGS sequence"/>
</dbReference>
<organism evidence="1 2">
    <name type="scientific">Hymenobacter humi</name>
    <dbReference type="NCBI Taxonomy" id="1411620"/>
    <lineage>
        <taxon>Bacteria</taxon>
        <taxon>Pseudomonadati</taxon>
        <taxon>Bacteroidota</taxon>
        <taxon>Cytophagia</taxon>
        <taxon>Cytophagales</taxon>
        <taxon>Hymenobacteraceae</taxon>
        <taxon>Hymenobacter</taxon>
    </lineage>
</organism>
<sequence>MKLLAGVLVVLACSSCGGAGRNYLLRVHRDDRKQLQAFIQQERTQRAAAGQQLQGRAVELEYQRIGSASAVRIDSLLDTRYHSRPFHRHRRAIERCLGFQPNGNPTPAPDALEALETF</sequence>
<evidence type="ECO:0000313" key="1">
    <source>
        <dbReference type="EMBL" id="MFC7667506.1"/>
    </source>
</evidence>
<accession>A0ABW2U4Y6</accession>
<name>A0ABW2U4Y6_9BACT</name>